<dbReference type="InterPro" id="IPR001452">
    <property type="entry name" value="SH3_domain"/>
</dbReference>
<dbReference type="PRINTS" id="PR01887">
    <property type="entry name" value="SPECTRNALPHA"/>
</dbReference>
<evidence type="ECO:0000256" key="3">
    <source>
        <dbReference type="ARBA" id="ARBA00022443"/>
    </source>
</evidence>
<reference evidence="12" key="1">
    <citation type="submission" date="2025-08" db="UniProtKB">
        <authorList>
            <consortium name="RefSeq"/>
        </authorList>
    </citation>
    <scope>IDENTIFICATION</scope>
</reference>
<dbReference type="GO" id="GO:0098978">
    <property type="term" value="C:glutamatergic synapse"/>
    <property type="evidence" value="ECO:0007669"/>
    <property type="project" value="TreeGrafter"/>
</dbReference>
<feature type="domain" description="SH3" evidence="9">
    <location>
        <begin position="285"/>
        <end position="342"/>
    </location>
</feature>
<dbReference type="GO" id="GO:0016020">
    <property type="term" value="C:membrane"/>
    <property type="evidence" value="ECO:0007669"/>
    <property type="project" value="UniProtKB-SubCell"/>
</dbReference>
<proteinExistence type="inferred from homology"/>
<dbReference type="RefSeq" id="XP_022105874.1">
    <property type="nucleotide sequence ID" value="XM_022250182.1"/>
</dbReference>
<evidence type="ECO:0000256" key="4">
    <source>
        <dbReference type="ARBA" id="ARBA00022583"/>
    </source>
</evidence>
<dbReference type="InterPro" id="IPR027267">
    <property type="entry name" value="AH/BAR_dom_sf"/>
</dbReference>
<name>A0A8B7ZK34_ACAPL</name>
<evidence type="ECO:0000256" key="5">
    <source>
        <dbReference type="ARBA" id="ARBA00023054"/>
    </source>
</evidence>
<dbReference type="Gene3D" id="1.20.1270.60">
    <property type="entry name" value="Arfaptin homology (AH) domain/BAR domain"/>
    <property type="match status" value="1"/>
</dbReference>
<dbReference type="SMART" id="SM00721">
    <property type="entry name" value="BAR"/>
    <property type="match status" value="1"/>
</dbReference>
<evidence type="ECO:0000256" key="1">
    <source>
        <dbReference type="ARBA" id="ARBA00004170"/>
    </source>
</evidence>
<dbReference type="CDD" id="cd11803">
    <property type="entry name" value="SH3_Endophilin_A"/>
    <property type="match status" value="1"/>
</dbReference>
<evidence type="ECO:0000313" key="12">
    <source>
        <dbReference type="RefSeq" id="XP_022105874.1"/>
    </source>
</evidence>
<dbReference type="InterPro" id="IPR050384">
    <property type="entry name" value="Endophilin_SH3RF"/>
</dbReference>
<protein>
    <submittedName>
        <fullName evidence="12">Endophilin-A1-like isoform X1</fullName>
    </submittedName>
</protein>
<dbReference type="GO" id="GO:0098793">
    <property type="term" value="C:presynapse"/>
    <property type="evidence" value="ECO:0007669"/>
    <property type="project" value="TreeGrafter"/>
</dbReference>
<sequence>MSFAGLKKQFNKANQYMSERIGGAEKTKPNEDFVEMERKIDVTGHALDDLMGKTTEYLQPNPVSRAMSKVRGKDKGGNKPLQPVGFLGEVMLKNGRDLGEDSSFGVAMVDMGESLRQLSEIKDAFDLNVRQNFLDPLDHLKNKDLKEINHHRKKMEGRRLDYDYKKKKQAKAGGSTISEEEIKFAEEKFNESQELAYNGMRNLLDSDVEQVLQLQALAEAQLEYHKQSADILENLLSTLNDRVREAENKPKSERRLVYTTNSYSTKRDSSDADDTDAYPPVTTAATKEQCRALYDFEAENDGELGFQEGDIIDVISKIDENWIDGELNGRTGYFPANYVEMI</sequence>
<dbReference type="PROSITE" id="PS51021">
    <property type="entry name" value="BAR"/>
    <property type="match status" value="1"/>
</dbReference>
<dbReference type="OMA" id="MFPANYC"/>
<dbReference type="PRINTS" id="PR00452">
    <property type="entry name" value="SH3DOMAIN"/>
</dbReference>
<dbReference type="PANTHER" id="PTHR14167:SF81">
    <property type="entry name" value="ENDOPHILIN-A"/>
    <property type="match status" value="1"/>
</dbReference>
<dbReference type="AlphaFoldDB" id="A0A8B7ZK34"/>
<evidence type="ECO:0000256" key="8">
    <source>
        <dbReference type="SAM" id="MobiDB-lite"/>
    </source>
</evidence>
<keyword evidence="4" id="KW-0254">Endocytosis</keyword>
<dbReference type="SMART" id="SM00326">
    <property type="entry name" value="SH3"/>
    <property type="match status" value="1"/>
</dbReference>
<dbReference type="SUPFAM" id="SSF50044">
    <property type="entry name" value="SH3-domain"/>
    <property type="match status" value="1"/>
</dbReference>
<evidence type="ECO:0000256" key="6">
    <source>
        <dbReference type="ARBA" id="ARBA00023136"/>
    </source>
</evidence>
<feature type="domain" description="BAR" evidence="10">
    <location>
        <begin position="18"/>
        <end position="248"/>
    </location>
</feature>
<keyword evidence="11" id="KW-1185">Reference proteome</keyword>
<dbReference type="InterPro" id="IPR036028">
    <property type="entry name" value="SH3-like_dom_sf"/>
</dbReference>
<dbReference type="InterPro" id="IPR035824">
    <property type="entry name" value="Endophilin_A_SH3"/>
</dbReference>
<dbReference type="PROSITE" id="PS50002">
    <property type="entry name" value="SH3"/>
    <property type="match status" value="1"/>
</dbReference>
<dbReference type="KEGG" id="aplc:110987448"/>
<accession>A0A8B7ZK34</accession>
<gene>
    <name evidence="12" type="primary">LOC110987448</name>
</gene>
<evidence type="ECO:0000256" key="7">
    <source>
        <dbReference type="PROSITE-ProRule" id="PRU00192"/>
    </source>
</evidence>
<dbReference type="PANTHER" id="PTHR14167">
    <property type="entry name" value="SH3 DOMAIN-CONTAINING"/>
    <property type="match status" value="1"/>
</dbReference>
<evidence type="ECO:0000259" key="9">
    <source>
        <dbReference type="PROSITE" id="PS50002"/>
    </source>
</evidence>
<comment type="similarity">
    <text evidence="2">Belongs to the endophilin family.</text>
</comment>
<dbReference type="Gene3D" id="2.30.30.40">
    <property type="entry name" value="SH3 Domains"/>
    <property type="match status" value="1"/>
</dbReference>
<dbReference type="GO" id="GO:0016191">
    <property type="term" value="P:synaptic vesicle uncoating"/>
    <property type="evidence" value="ECO:0007669"/>
    <property type="project" value="TreeGrafter"/>
</dbReference>
<evidence type="ECO:0000259" key="10">
    <source>
        <dbReference type="PROSITE" id="PS51021"/>
    </source>
</evidence>
<feature type="region of interest" description="Disordered" evidence="8">
    <location>
        <begin position="246"/>
        <end position="280"/>
    </location>
</feature>
<dbReference type="SUPFAM" id="SSF103657">
    <property type="entry name" value="BAR/IMD domain-like"/>
    <property type="match status" value="1"/>
</dbReference>
<evidence type="ECO:0000256" key="2">
    <source>
        <dbReference type="ARBA" id="ARBA00006697"/>
    </source>
</evidence>
<feature type="compositionally biased region" description="Basic and acidic residues" evidence="8">
    <location>
        <begin position="246"/>
        <end position="256"/>
    </location>
</feature>
<dbReference type="InterPro" id="IPR004148">
    <property type="entry name" value="BAR_dom"/>
</dbReference>
<comment type="subcellular location">
    <subcellularLocation>
        <location evidence="1">Membrane</location>
        <topology evidence="1">Peripheral membrane protein</topology>
    </subcellularLocation>
</comment>
<keyword evidence="3 7" id="KW-0728">SH3 domain</keyword>
<dbReference type="Proteomes" id="UP000694845">
    <property type="component" value="Unplaced"/>
</dbReference>
<keyword evidence="6" id="KW-0472">Membrane</keyword>
<dbReference type="FunFam" id="2.30.30.40:FF:000072">
    <property type="entry name" value="Unconventional Myosin IB"/>
    <property type="match status" value="1"/>
</dbReference>
<dbReference type="Pfam" id="PF14604">
    <property type="entry name" value="SH3_9"/>
    <property type="match status" value="1"/>
</dbReference>
<dbReference type="OrthoDB" id="443981at2759"/>
<organism evidence="11 12">
    <name type="scientific">Acanthaster planci</name>
    <name type="common">Crown-of-thorns starfish</name>
    <dbReference type="NCBI Taxonomy" id="133434"/>
    <lineage>
        <taxon>Eukaryota</taxon>
        <taxon>Metazoa</taxon>
        <taxon>Echinodermata</taxon>
        <taxon>Eleutherozoa</taxon>
        <taxon>Asterozoa</taxon>
        <taxon>Asteroidea</taxon>
        <taxon>Valvatacea</taxon>
        <taxon>Valvatida</taxon>
        <taxon>Acanthasteridae</taxon>
        <taxon>Acanthaster</taxon>
    </lineage>
</organism>
<dbReference type="GeneID" id="110987448"/>
<keyword evidence="5" id="KW-0175">Coiled coil</keyword>
<dbReference type="GO" id="GO:0005737">
    <property type="term" value="C:cytoplasm"/>
    <property type="evidence" value="ECO:0007669"/>
    <property type="project" value="InterPro"/>
</dbReference>
<dbReference type="Pfam" id="PF03114">
    <property type="entry name" value="BAR"/>
    <property type="match status" value="1"/>
</dbReference>
<evidence type="ECO:0000313" key="11">
    <source>
        <dbReference type="Proteomes" id="UP000694845"/>
    </source>
</evidence>